<evidence type="ECO:0000256" key="3">
    <source>
        <dbReference type="ARBA" id="ARBA00022592"/>
    </source>
</evidence>
<proteinExistence type="inferred from homology"/>
<comment type="similarity">
    <text evidence="1">Belongs to the PstS family.</text>
</comment>
<dbReference type="AlphaFoldDB" id="A0A2W2E521"/>
<evidence type="ECO:0000256" key="2">
    <source>
        <dbReference type="ARBA" id="ARBA00022448"/>
    </source>
</evidence>
<evidence type="ECO:0000259" key="6">
    <source>
        <dbReference type="Pfam" id="PF12849"/>
    </source>
</evidence>
<dbReference type="GO" id="GO:0042301">
    <property type="term" value="F:phosphate ion binding"/>
    <property type="evidence" value="ECO:0007669"/>
    <property type="project" value="InterPro"/>
</dbReference>
<dbReference type="CDD" id="cd13565">
    <property type="entry name" value="PBP2_PstS"/>
    <property type="match status" value="1"/>
</dbReference>
<feature type="region of interest" description="Disordered" evidence="4">
    <location>
        <begin position="392"/>
        <end position="516"/>
    </location>
</feature>
<dbReference type="Gene3D" id="3.40.190.10">
    <property type="entry name" value="Periplasmic binding protein-like II"/>
    <property type="match status" value="2"/>
</dbReference>
<dbReference type="EMBL" id="POTY01000288">
    <property type="protein sequence ID" value="PZG08650.1"/>
    <property type="molecule type" value="Genomic_DNA"/>
</dbReference>
<dbReference type="OrthoDB" id="9801510at2"/>
<dbReference type="GO" id="GO:0035435">
    <property type="term" value="P:phosphate ion transmembrane transport"/>
    <property type="evidence" value="ECO:0007669"/>
    <property type="project" value="InterPro"/>
</dbReference>
<dbReference type="SUPFAM" id="SSF53850">
    <property type="entry name" value="Periplasmic binding protein-like II"/>
    <property type="match status" value="1"/>
</dbReference>
<dbReference type="GO" id="GO:0043190">
    <property type="term" value="C:ATP-binding cassette (ABC) transporter complex"/>
    <property type="evidence" value="ECO:0007669"/>
    <property type="project" value="InterPro"/>
</dbReference>
<evidence type="ECO:0000313" key="8">
    <source>
        <dbReference type="Proteomes" id="UP000248924"/>
    </source>
</evidence>
<feature type="chain" id="PRO_5016024621" evidence="5">
    <location>
        <begin position="34"/>
        <end position="571"/>
    </location>
</feature>
<keyword evidence="3" id="KW-0592">Phosphate transport</keyword>
<keyword evidence="2" id="KW-0813">Transport</keyword>
<gene>
    <name evidence="7" type="primary">pstS</name>
    <name evidence="7" type="ORF">C1I95_29830</name>
</gene>
<dbReference type="Pfam" id="PF12849">
    <property type="entry name" value="PBP_like_2"/>
    <property type="match status" value="1"/>
</dbReference>
<dbReference type="InterPro" id="IPR005673">
    <property type="entry name" value="ABC_phos-bd_PstS"/>
</dbReference>
<organism evidence="7 8">
    <name type="scientific">Micromonospora craterilacus</name>
    <dbReference type="NCBI Taxonomy" id="1655439"/>
    <lineage>
        <taxon>Bacteria</taxon>
        <taxon>Bacillati</taxon>
        <taxon>Actinomycetota</taxon>
        <taxon>Actinomycetes</taxon>
        <taxon>Micromonosporales</taxon>
        <taxon>Micromonosporaceae</taxon>
        <taxon>Micromonospora</taxon>
    </lineage>
</organism>
<dbReference type="NCBIfam" id="TIGR00975">
    <property type="entry name" value="3a0107s03"/>
    <property type="match status" value="1"/>
</dbReference>
<dbReference type="PANTHER" id="PTHR42996:SF1">
    <property type="entry name" value="PHOSPHATE-BINDING PROTEIN PSTS"/>
    <property type="match status" value="1"/>
</dbReference>
<keyword evidence="5" id="KW-0732">Signal</keyword>
<protein>
    <submittedName>
        <fullName evidence="7">Phosphate ABC transporter substrate-binding protein PstS</fullName>
    </submittedName>
</protein>
<feature type="signal peptide" evidence="5">
    <location>
        <begin position="1"/>
        <end position="33"/>
    </location>
</feature>
<reference evidence="7 8" key="1">
    <citation type="submission" date="2018-01" db="EMBL/GenBank/DDBJ databases">
        <title>Draft genome sequence of Jishengella sp. NA12.</title>
        <authorList>
            <person name="Sahin N."/>
            <person name="Ay H."/>
            <person name="Saygin H."/>
        </authorList>
    </citation>
    <scope>NUCLEOTIDE SEQUENCE [LARGE SCALE GENOMIC DNA]</scope>
    <source>
        <strain evidence="7 8">NA12</strain>
    </source>
</reference>
<dbReference type="InterPro" id="IPR050962">
    <property type="entry name" value="Phosphate-bind_PstS"/>
</dbReference>
<dbReference type="Proteomes" id="UP000248924">
    <property type="component" value="Unassembled WGS sequence"/>
</dbReference>
<feature type="domain" description="PBP" evidence="6">
    <location>
        <begin position="30"/>
        <end position="356"/>
    </location>
</feature>
<dbReference type="InterPro" id="IPR024370">
    <property type="entry name" value="PBP_domain"/>
</dbReference>
<dbReference type="PANTHER" id="PTHR42996">
    <property type="entry name" value="PHOSPHATE-BINDING PROTEIN PSTS"/>
    <property type="match status" value="1"/>
</dbReference>
<accession>A0A2W2E521</accession>
<keyword evidence="8" id="KW-1185">Reference proteome</keyword>
<feature type="compositionally biased region" description="Gly residues" evidence="4">
    <location>
        <begin position="447"/>
        <end position="494"/>
    </location>
</feature>
<evidence type="ECO:0000256" key="5">
    <source>
        <dbReference type="SAM" id="SignalP"/>
    </source>
</evidence>
<evidence type="ECO:0000256" key="4">
    <source>
        <dbReference type="SAM" id="MobiDB-lite"/>
    </source>
</evidence>
<name>A0A2W2E521_9ACTN</name>
<evidence type="ECO:0000256" key="1">
    <source>
        <dbReference type="ARBA" id="ARBA00008725"/>
    </source>
</evidence>
<sequence>MRGSRGRIGRLLRAVVAVATVGAVVLPATVAQAAPGYIPISGAGSTWSANALRQWGANVKQFNMTVNYSASGSTDGRTQFANGTVDFGVSEIQYGLYDSNFGRAADQPPAREFAYMPIVAGGTAFMYNLNIGGRRVTNLRLSGENVAKIFTGVIKFWNDPAIKADNPSLTLPARRIVPVVRADGSGTSAQFTLWLSKQYPEIWNDYCAKNGKRTPCGLTSYFPYKTSEGFVAKNGSENVSGYVRQPQGEGAITYVEYSYPKKAGFPVAKVLNKSGYYIEPTARNVAVALTFADIETANKDRSVYLTQKLDGVYASPDKRAYPLSSYSYMILPTKEEYGLNKDRGRTLAAFGYYLLCEGQQQADSLGYSPLPKNLVEAGLEQVEKIPGVEVQPNKIKSCNNPTFSNDGTNTLAKNTPNPPECDRKGATVQCDTGTGGAPQKTPQNNGGSNGGNQPGGSNGQPGTPGGPSGGPSAGPSSGGPSAGPGGGPSAGSGNGAVDPITGDPISDDPGNGAGGGEYVAGVPVSLEAEGGWRLSHTLMLLAGLLLAGLVMGPPLLARSLRQRGGEPWSGS</sequence>
<evidence type="ECO:0000313" key="7">
    <source>
        <dbReference type="EMBL" id="PZG08650.1"/>
    </source>
</evidence>
<feature type="compositionally biased region" description="Polar residues" evidence="4">
    <location>
        <begin position="394"/>
        <end position="415"/>
    </location>
</feature>
<comment type="caution">
    <text evidence="7">The sequence shown here is derived from an EMBL/GenBank/DDBJ whole genome shotgun (WGS) entry which is preliminary data.</text>
</comment>